<dbReference type="Gene3D" id="3.30.460.40">
    <property type="match status" value="1"/>
</dbReference>
<dbReference type="GO" id="GO:0016740">
    <property type="term" value="F:transferase activity"/>
    <property type="evidence" value="ECO:0007669"/>
    <property type="project" value="UniProtKB-KW"/>
</dbReference>
<evidence type="ECO:0000313" key="1">
    <source>
        <dbReference type="EMBL" id="RDI74410.1"/>
    </source>
</evidence>
<dbReference type="AlphaFoldDB" id="A0A7M2YXF4"/>
<comment type="caution">
    <text evidence="1">The sequence shown here is derived from an EMBL/GenBank/DDBJ whole genome shotgun (WGS) entry which is preliminary data.</text>
</comment>
<protein>
    <submittedName>
        <fullName evidence="1">Nucleotidyl transferase</fullName>
    </submittedName>
</protein>
<keyword evidence="1" id="KW-0808">Transferase</keyword>
<dbReference type="RefSeq" id="WP_181813555.1">
    <property type="nucleotide sequence ID" value="NZ_QQZY01000004.1"/>
</dbReference>
<name>A0A7M2YXF4_9ACTN</name>
<proteinExistence type="predicted"/>
<organism evidence="1 2">
    <name type="scientific">Gaiella occulta</name>
    <dbReference type="NCBI Taxonomy" id="1002870"/>
    <lineage>
        <taxon>Bacteria</taxon>
        <taxon>Bacillati</taxon>
        <taxon>Actinomycetota</taxon>
        <taxon>Thermoleophilia</taxon>
        <taxon>Gaiellales</taxon>
        <taxon>Gaiellaceae</taxon>
        <taxon>Gaiella</taxon>
    </lineage>
</organism>
<dbReference type="Pfam" id="PF08843">
    <property type="entry name" value="AbiEii"/>
    <property type="match status" value="1"/>
</dbReference>
<accession>A0A7M2YXF4</accession>
<reference evidence="1 2" key="1">
    <citation type="submission" date="2018-07" db="EMBL/GenBank/DDBJ databases">
        <title>High-quality-draft genome sequence of Gaiella occulta.</title>
        <authorList>
            <person name="Severino R."/>
            <person name="Froufe H.J.C."/>
            <person name="Rainey F.A."/>
            <person name="Barroso C."/>
            <person name="Albuquerque L."/>
            <person name="Lobo-Da-Cunha A."/>
            <person name="Da Costa M.S."/>
            <person name="Egas C."/>
        </authorList>
    </citation>
    <scope>NUCLEOTIDE SEQUENCE [LARGE SCALE GENOMIC DNA]</scope>
    <source>
        <strain evidence="1 2">F2-233</strain>
    </source>
</reference>
<gene>
    <name evidence="1" type="ORF">Gocc_1986</name>
</gene>
<reference evidence="2" key="2">
    <citation type="journal article" date="2019" name="MicrobiologyOpen">
        <title>High-quality draft genome sequence of Gaiella occulta isolated from a 150 meter deep mineral water borehole and comparison with the genome sequences of other deep-branching lineages of the phylum Actinobacteria.</title>
        <authorList>
            <person name="Severino R."/>
            <person name="Froufe H.J.C."/>
            <person name="Barroso C."/>
            <person name="Albuquerque L."/>
            <person name="Lobo-da-Cunha A."/>
            <person name="da Costa M.S."/>
            <person name="Egas C."/>
        </authorList>
    </citation>
    <scope>NUCLEOTIDE SEQUENCE [LARGE SCALE GENOMIC DNA]</scope>
    <source>
        <strain evidence="2">F2-233</strain>
    </source>
</reference>
<dbReference type="Proteomes" id="UP000254134">
    <property type="component" value="Unassembled WGS sequence"/>
</dbReference>
<sequence>MRYGDAAAFRQALEQRLRARAAGDGARLARDRKRVAFDRLLARLNEVAPGDWLLKGGFALDLRLADRARATRDVDLDWQADEEKLAETLIEAAGVSGDDFFTFGIERTGMAPERLGGSHRSRVTASLAGRPFETFLLDVGLRSSLVDERDTLTTNDLLSFAEIEPVEVPAVPLERHIAEKLHAYTRRYGDDRPSSRVKDLIDLVLMSELASFEYGRLRDAIARTFGERETHELPTSLPAPPADWAQPYRVLAGEVGLDAGLASGHRDAAAFLDPVLADVPDLDLWDERAMKWRRRR</sequence>
<dbReference type="EMBL" id="QQZY01000004">
    <property type="protein sequence ID" value="RDI74410.1"/>
    <property type="molecule type" value="Genomic_DNA"/>
</dbReference>
<dbReference type="InterPro" id="IPR014942">
    <property type="entry name" value="AbiEii"/>
</dbReference>
<keyword evidence="2" id="KW-1185">Reference proteome</keyword>
<evidence type="ECO:0000313" key="2">
    <source>
        <dbReference type="Proteomes" id="UP000254134"/>
    </source>
</evidence>